<dbReference type="EMBL" id="JAUJLE010000028">
    <property type="protein sequence ID" value="KAK1003491.1"/>
    <property type="molecule type" value="Genomic_DNA"/>
</dbReference>
<comment type="similarity">
    <text evidence="2">Belongs to the asaB hydroxylase/desaturase family.</text>
</comment>
<evidence type="ECO:0000256" key="1">
    <source>
        <dbReference type="ARBA" id="ARBA00023002"/>
    </source>
</evidence>
<comment type="caution">
    <text evidence="4">The sequence shown here is derived from an EMBL/GenBank/DDBJ whole genome shotgun (WGS) entry which is preliminary data.</text>
</comment>
<dbReference type="Proteomes" id="UP001175353">
    <property type="component" value="Unassembled WGS sequence"/>
</dbReference>
<reference evidence="4" key="1">
    <citation type="submission" date="2023-06" db="EMBL/GenBank/DDBJ databases">
        <title>Black Yeasts Isolated from many extreme environments.</title>
        <authorList>
            <person name="Coleine C."/>
            <person name="Stajich J.E."/>
            <person name="Selbmann L."/>
        </authorList>
    </citation>
    <scope>NUCLEOTIDE SEQUENCE</scope>
    <source>
        <strain evidence="4">CCFEE 5200</strain>
    </source>
</reference>
<sequence>MSSRTNTPFATPTPVVAPTQFKASVKSAKPRNVDVQLTYLKDDLLYKTVKPLQVTPNFADTAHKTNVQLEPGQPETLHDVRDIGGKPLGDFTLDDHGFKYVNAPTTFKDWTSQPKIAQAYLPELGALLRREIDGCDEILFYDARIRQEGDEGLRVEGLSYNPFARQVHVDNTERSVLEKIHQMTEIKADYLLSGRARIINIWRPIKHPVYDCGLAIADGGKLREDDVLECERHLAKTGAYWDTMGVIRYRPGFSWYYCSSQAESEVLLFKNYDSATDVPARFCLHTAFDLPADTIPPNAPTRESIEVRALIFTYPPSGRRPSGVMQHPLALSLERNSLKRLDDEHPITDRLRTDIDEGHEVKDAVLLLRRNEIRRLEKQCEGLTTKLGQAEAQRDHAVTQHLRAAEQIQIQAVSIAALQHELWLSKTTPRPSSRSRTEDSWRHHSSTPRSAEGPETFLVPARRKSPPGVDREIEVLHQTIKRQEAEIQKWVREAMGCGREAVTRSWQGSVDEAVRREREKDSWVIKGVEGGDCAVERAVAGGRFSVAGGWGGNVGGVWVGLRWCLARG</sequence>
<evidence type="ECO:0000313" key="5">
    <source>
        <dbReference type="Proteomes" id="UP001175353"/>
    </source>
</evidence>
<evidence type="ECO:0000313" key="4">
    <source>
        <dbReference type="EMBL" id="KAK1003491.1"/>
    </source>
</evidence>
<accession>A0AAN6QYD2</accession>
<keyword evidence="5" id="KW-1185">Reference proteome</keyword>
<dbReference type="AlphaFoldDB" id="A0AAN6QYD2"/>
<feature type="region of interest" description="Disordered" evidence="3">
    <location>
        <begin position="427"/>
        <end position="468"/>
    </location>
</feature>
<proteinExistence type="inferred from homology"/>
<dbReference type="PANTHER" id="PTHR34598:SF3">
    <property type="entry name" value="OXIDOREDUCTASE AN1597"/>
    <property type="match status" value="1"/>
</dbReference>
<organism evidence="4 5">
    <name type="scientific">Friedmanniomyces endolithicus</name>
    <dbReference type="NCBI Taxonomy" id="329885"/>
    <lineage>
        <taxon>Eukaryota</taxon>
        <taxon>Fungi</taxon>
        <taxon>Dikarya</taxon>
        <taxon>Ascomycota</taxon>
        <taxon>Pezizomycotina</taxon>
        <taxon>Dothideomycetes</taxon>
        <taxon>Dothideomycetidae</taxon>
        <taxon>Mycosphaerellales</taxon>
        <taxon>Teratosphaeriaceae</taxon>
        <taxon>Friedmanniomyces</taxon>
    </lineage>
</organism>
<keyword evidence="1" id="KW-0560">Oxidoreductase</keyword>
<evidence type="ECO:0000256" key="2">
    <source>
        <dbReference type="ARBA" id="ARBA00023604"/>
    </source>
</evidence>
<dbReference type="NCBIfam" id="NF041278">
    <property type="entry name" value="CmcJ_NvfI_EfuI"/>
    <property type="match status" value="1"/>
</dbReference>
<dbReference type="PANTHER" id="PTHR34598">
    <property type="entry name" value="BLL6449 PROTEIN"/>
    <property type="match status" value="1"/>
</dbReference>
<dbReference type="GO" id="GO:0016491">
    <property type="term" value="F:oxidoreductase activity"/>
    <property type="evidence" value="ECO:0007669"/>
    <property type="project" value="UniProtKB-KW"/>
</dbReference>
<evidence type="ECO:0000256" key="3">
    <source>
        <dbReference type="SAM" id="MobiDB-lite"/>
    </source>
</evidence>
<name>A0AAN6QYD2_9PEZI</name>
<protein>
    <submittedName>
        <fullName evidence="4">Uncharacterized protein</fullName>
    </submittedName>
</protein>
<dbReference type="InterPro" id="IPR044053">
    <property type="entry name" value="AsaB-like"/>
</dbReference>
<gene>
    <name evidence="4" type="ORF">LTR91_004717</name>
</gene>